<dbReference type="RefSeq" id="WP_140042067.1">
    <property type="nucleotide sequence ID" value="NZ_CP041016.1"/>
</dbReference>
<dbReference type="Proteomes" id="UP000311469">
    <property type="component" value="Chromosome cSF1"/>
</dbReference>
<organism evidence="2 3">
    <name type="scientific">Sphingobium fuliginis ATCC 27551</name>
    <dbReference type="NCBI Taxonomy" id="1208342"/>
    <lineage>
        <taxon>Bacteria</taxon>
        <taxon>Pseudomonadati</taxon>
        <taxon>Pseudomonadota</taxon>
        <taxon>Alphaproteobacteria</taxon>
        <taxon>Sphingomonadales</taxon>
        <taxon>Sphingomonadaceae</taxon>
        <taxon>Sphingobium</taxon>
    </lineage>
</organism>
<reference evidence="2 3" key="1">
    <citation type="submission" date="2019-06" db="EMBL/GenBank/DDBJ databases">
        <title>Genome organization and adaptive potential of archetypical organophosphate degarding Sphingobium fuliginis ATCC 27551.</title>
        <authorList>
            <person name="Sarwar A."/>
            <person name="Parthasarathy S."/>
            <person name="Singh C."/>
            <person name="Siddavattam D."/>
        </authorList>
    </citation>
    <scope>NUCLEOTIDE SEQUENCE [LARGE SCALE GENOMIC DNA]</scope>
    <source>
        <strain evidence="2 3">ATCC 27551</strain>
    </source>
</reference>
<protein>
    <recommendedName>
        <fullName evidence="4">Cupin domain-containing protein</fullName>
    </recommendedName>
</protein>
<evidence type="ECO:0008006" key="4">
    <source>
        <dbReference type="Google" id="ProtNLM"/>
    </source>
</evidence>
<evidence type="ECO:0000313" key="2">
    <source>
        <dbReference type="EMBL" id="QDC37268.1"/>
    </source>
</evidence>
<dbReference type="EMBL" id="CP041016">
    <property type="protein sequence ID" value="QDC37268.1"/>
    <property type="molecule type" value="Genomic_DNA"/>
</dbReference>
<name>A0A5B8CCK1_SPHSA</name>
<dbReference type="InterPro" id="IPR011051">
    <property type="entry name" value="RmlC_Cupin_sf"/>
</dbReference>
<dbReference type="AlphaFoldDB" id="A0A5B8CCK1"/>
<gene>
    <name evidence="2" type="ORF">FIL70_08580</name>
</gene>
<proteinExistence type="predicted"/>
<feature type="region of interest" description="Disordered" evidence="1">
    <location>
        <begin position="1"/>
        <end position="21"/>
    </location>
</feature>
<dbReference type="SUPFAM" id="SSF51182">
    <property type="entry name" value="RmlC-like cupins"/>
    <property type="match status" value="1"/>
</dbReference>
<sequence length="248" mass="26740">MIAQGRRSTSEATRRPRPYPGGQIAYKAEWMDTGQDPHFSPTVFLYEQPGDTTLSAHFHHNNQFQIFIEGEGKIGPRKVGPVVVHYAGAYTGYGPLQAAPAGLKYFTLRSVHESGAVRVADARAGKADWPKGPMRHATSKQIDIAATEALAALEGVRETILIPRADDGLEVVSIELPPTTALPAVDIGTGEGVFIFILAGSIDSEPFTLSANESLYISSDERFPRLMTGPSGGHLLTLVMPKRDPAFS</sequence>
<dbReference type="KEGG" id="sufl:FIL70_08580"/>
<evidence type="ECO:0000256" key="1">
    <source>
        <dbReference type="SAM" id="MobiDB-lite"/>
    </source>
</evidence>
<accession>A0A5B8CCK1</accession>
<evidence type="ECO:0000313" key="3">
    <source>
        <dbReference type="Proteomes" id="UP000311469"/>
    </source>
</evidence>